<accession>A0AA51RR66</accession>
<dbReference type="RefSeq" id="WP_309201315.1">
    <property type="nucleotide sequence ID" value="NZ_CP133548.1"/>
</dbReference>
<dbReference type="EMBL" id="CP133548">
    <property type="protein sequence ID" value="WMS86163.1"/>
    <property type="molecule type" value="Genomic_DNA"/>
</dbReference>
<dbReference type="GO" id="GO:0006506">
    <property type="term" value="P:GPI anchor biosynthetic process"/>
    <property type="evidence" value="ECO:0007669"/>
    <property type="project" value="TreeGrafter"/>
</dbReference>
<dbReference type="SUPFAM" id="SSF56219">
    <property type="entry name" value="DNase I-like"/>
    <property type="match status" value="1"/>
</dbReference>
<dbReference type="Gene3D" id="3.60.10.10">
    <property type="entry name" value="Endonuclease/exonuclease/phosphatase"/>
    <property type="match status" value="1"/>
</dbReference>
<dbReference type="Proteomes" id="UP001239782">
    <property type="component" value="Chromosome"/>
</dbReference>
<organism evidence="2 3">
    <name type="scientific">Pleionea litopenaei</name>
    <dbReference type="NCBI Taxonomy" id="3070815"/>
    <lineage>
        <taxon>Bacteria</taxon>
        <taxon>Pseudomonadati</taxon>
        <taxon>Pseudomonadota</taxon>
        <taxon>Gammaproteobacteria</taxon>
        <taxon>Oceanospirillales</taxon>
        <taxon>Pleioneaceae</taxon>
        <taxon>Pleionea</taxon>
    </lineage>
</organism>
<dbReference type="PANTHER" id="PTHR14859:SF15">
    <property type="entry name" value="ENDONUCLEASE_EXONUCLEASE_PHOSPHATASE DOMAIN-CONTAINING PROTEIN"/>
    <property type="match status" value="1"/>
</dbReference>
<keyword evidence="3" id="KW-1185">Reference proteome</keyword>
<name>A0AA51RR66_9GAMM</name>
<dbReference type="KEGG" id="plei:Q9312_13135"/>
<feature type="domain" description="Endonuclease/exonuclease/phosphatase" evidence="1">
    <location>
        <begin position="18"/>
        <end position="246"/>
    </location>
</feature>
<dbReference type="InterPro" id="IPR005135">
    <property type="entry name" value="Endo/exonuclease/phosphatase"/>
</dbReference>
<dbReference type="GO" id="GO:0016020">
    <property type="term" value="C:membrane"/>
    <property type="evidence" value="ECO:0007669"/>
    <property type="project" value="GOC"/>
</dbReference>
<dbReference type="AlphaFoldDB" id="A0AA51RR66"/>
<protein>
    <submittedName>
        <fullName evidence="2">Endonuclease/exonuclease/phosphatase family protein</fullName>
    </submittedName>
</protein>
<dbReference type="Pfam" id="PF03372">
    <property type="entry name" value="Exo_endo_phos"/>
    <property type="match status" value="1"/>
</dbReference>
<dbReference type="PANTHER" id="PTHR14859">
    <property type="entry name" value="CALCOFLUOR WHITE HYPERSENSITIVE PROTEIN PRECURSOR"/>
    <property type="match status" value="1"/>
</dbReference>
<gene>
    <name evidence="2" type="ORF">Q9312_13135</name>
</gene>
<evidence type="ECO:0000259" key="1">
    <source>
        <dbReference type="Pfam" id="PF03372"/>
    </source>
</evidence>
<reference evidence="2 3" key="1">
    <citation type="submission" date="2023-08" db="EMBL/GenBank/DDBJ databases">
        <title>Pleionea litopenaei sp. nov., isolated from stomach of juvenile Litopenaeus vannamei.</title>
        <authorList>
            <person name="Rho A.M."/>
            <person name="Hwang C.Y."/>
        </authorList>
    </citation>
    <scope>NUCLEOTIDE SEQUENCE [LARGE SCALE GENOMIC DNA]</scope>
    <source>
        <strain evidence="2 3">HL-JVS1</strain>
    </source>
</reference>
<evidence type="ECO:0000313" key="3">
    <source>
        <dbReference type="Proteomes" id="UP001239782"/>
    </source>
</evidence>
<keyword evidence="2" id="KW-0540">Nuclease</keyword>
<keyword evidence="2" id="KW-0378">Hydrolase</keyword>
<evidence type="ECO:0000313" key="2">
    <source>
        <dbReference type="EMBL" id="WMS86163.1"/>
    </source>
</evidence>
<sequence length="277" mass="30951">MTLTATAPKQQLQTLKMLSFNIQVGIETRRYSDYLSRSWRHVLPHSARHINLSKIANLIQDYDIVALQEVDAGSLRSSFINQVEYLAEHAGFAHWHVQKNRNLANIAAHANGLLSKLPAEVVVDHALPGLIPGRGALQVSFGSANTSLVVMVAHLALGKKAQKKQLKYIAESLQHHDYFVIMGDMNCEPDWLVDELHQYGINTRLMDSHQPTYPSWNPKRSFDQILVSDTLGVRSVSVLPEVISDHLPIAMEIDLPIHLASQIEQRSLGLNCNTNSC</sequence>
<dbReference type="InterPro" id="IPR036691">
    <property type="entry name" value="Endo/exonu/phosph_ase_sf"/>
</dbReference>
<dbReference type="InterPro" id="IPR051916">
    <property type="entry name" value="GPI-anchor_lipid_remodeler"/>
</dbReference>
<proteinExistence type="predicted"/>
<keyword evidence="2" id="KW-0255">Endonuclease</keyword>
<dbReference type="GO" id="GO:0004519">
    <property type="term" value="F:endonuclease activity"/>
    <property type="evidence" value="ECO:0007669"/>
    <property type="project" value="UniProtKB-KW"/>
</dbReference>